<evidence type="ECO:0000259" key="2">
    <source>
        <dbReference type="Pfam" id="PF13360"/>
    </source>
</evidence>
<keyword evidence="4" id="KW-1185">Reference proteome</keyword>
<feature type="region of interest" description="Disordered" evidence="1">
    <location>
        <begin position="134"/>
        <end position="202"/>
    </location>
</feature>
<feature type="compositionally biased region" description="Acidic residues" evidence="1">
    <location>
        <begin position="144"/>
        <end position="166"/>
    </location>
</feature>
<dbReference type="EMBL" id="FXTD01000005">
    <property type="protein sequence ID" value="SMO63523.1"/>
    <property type="molecule type" value="Genomic_DNA"/>
</dbReference>
<dbReference type="Pfam" id="PF13360">
    <property type="entry name" value="PQQ_2"/>
    <property type="match status" value="1"/>
</dbReference>
<dbReference type="SUPFAM" id="SSF50998">
    <property type="entry name" value="Quinoprotein alcohol dehydrogenase-like"/>
    <property type="match status" value="1"/>
</dbReference>
<dbReference type="Gene3D" id="2.130.10.10">
    <property type="entry name" value="YVTN repeat-like/Quinoprotein amine dehydrogenase"/>
    <property type="match status" value="1"/>
</dbReference>
<sequence length="237" mass="24045">MSLTGGVEQWAVDLRGEAHHPLAAGNGFVAVVDDDPFEPLRCNAYDLETGELEWRYSLEDGRRTGGATIAGGTVYFVATTGSRSGRVVGVGLEDGLERLSLDVDNPAIGYGPVPVPGGLFVPDGASSRLVTAEAFDGGSSAESDSTDSDSTETGTESEDTSPEDAESTGGSTAGDDDGGSTTDGDSSAADGSEASPDDSGWELPSLSVIESIVVISTSLASVLYGAVRVAARSAVDE</sequence>
<gene>
    <name evidence="3" type="ORF">SAMN06264867_105143</name>
</gene>
<dbReference type="InterPro" id="IPR002372">
    <property type="entry name" value="PQQ_rpt_dom"/>
</dbReference>
<proteinExistence type="predicted"/>
<name>A0A521CVS7_9EURY</name>
<evidence type="ECO:0000313" key="4">
    <source>
        <dbReference type="Proteomes" id="UP000319712"/>
    </source>
</evidence>
<evidence type="ECO:0000256" key="1">
    <source>
        <dbReference type="SAM" id="MobiDB-lite"/>
    </source>
</evidence>
<dbReference type="AlphaFoldDB" id="A0A521CVS7"/>
<feature type="compositionally biased region" description="Low complexity" evidence="1">
    <location>
        <begin position="179"/>
        <end position="194"/>
    </location>
</feature>
<accession>A0A521CVS7</accession>
<dbReference type="InterPro" id="IPR015943">
    <property type="entry name" value="WD40/YVTN_repeat-like_dom_sf"/>
</dbReference>
<reference evidence="3 4" key="1">
    <citation type="submission" date="2017-05" db="EMBL/GenBank/DDBJ databases">
        <authorList>
            <person name="Varghese N."/>
            <person name="Submissions S."/>
        </authorList>
    </citation>
    <scope>NUCLEOTIDE SEQUENCE [LARGE SCALE GENOMIC DNA]</scope>
    <source>
        <strain evidence="3 4">DSM 19504</strain>
    </source>
</reference>
<feature type="domain" description="Pyrrolo-quinoline quinone repeat" evidence="2">
    <location>
        <begin position="6"/>
        <end position="105"/>
    </location>
</feature>
<protein>
    <submittedName>
        <fullName evidence="3">PQQ-like domain-containing protein</fullName>
    </submittedName>
</protein>
<evidence type="ECO:0000313" key="3">
    <source>
        <dbReference type="EMBL" id="SMO63523.1"/>
    </source>
</evidence>
<organism evidence="3 4">
    <name type="scientific">Halorubrum cibi</name>
    <dbReference type="NCBI Taxonomy" id="413815"/>
    <lineage>
        <taxon>Archaea</taxon>
        <taxon>Methanobacteriati</taxon>
        <taxon>Methanobacteriota</taxon>
        <taxon>Stenosarchaea group</taxon>
        <taxon>Halobacteria</taxon>
        <taxon>Halobacteriales</taxon>
        <taxon>Haloferacaceae</taxon>
        <taxon>Halorubrum</taxon>
    </lineage>
</organism>
<dbReference type="Proteomes" id="UP000319712">
    <property type="component" value="Unassembled WGS sequence"/>
</dbReference>
<dbReference type="InterPro" id="IPR011047">
    <property type="entry name" value="Quinoprotein_ADH-like_sf"/>
</dbReference>